<feature type="transmembrane region" description="Helical" evidence="8">
    <location>
        <begin position="241"/>
        <end position="260"/>
    </location>
</feature>
<evidence type="ECO:0000259" key="9">
    <source>
        <dbReference type="PROSITE" id="PS50850"/>
    </source>
</evidence>
<evidence type="ECO:0000256" key="2">
    <source>
        <dbReference type="ARBA" id="ARBA00022448"/>
    </source>
</evidence>
<comment type="subcellular location">
    <subcellularLocation>
        <location evidence="1">Cell inner membrane</location>
        <topology evidence="1">Multi-pass membrane protein</topology>
    </subcellularLocation>
</comment>
<dbReference type="GO" id="GO:0022857">
    <property type="term" value="F:transmembrane transporter activity"/>
    <property type="evidence" value="ECO:0007669"/>
    <property type="project" value="InterPro"/>
</dbReference>
<dbReference type="SUPFAM" id="SSF103473">
    <property type="entry name" value="MFS general substrate transporter"/>
    <property type="match status" value="1"/>
</dbReference>
<keyword evidence="6 8" id="KW-1133">Transmembrane helix</keyword>
<evidence type="ECO:0000256" key="5">
    <source>
        <dbReference type="ARBA" id="ARBA00022692"/>
    </source>
</evidence>
<protein>
    <submittedName>
        <fullName evidence="10">PPP family 3-phenylpropionic acid transporter</fullName>
    </submittedName>
</protein>
<accession>A0A4R3Z245</accession>
<dbReference type="GO" id="GO:0005886">
    <property type="term" value="C:plasma membrane"/>
    <property type="evidence" value="ECO:0007669"/>
    <property type="project" value="UniProtKB-SubCell"/>
</dbReference>
<dbReference type="Gene3D" id="1.20.1250.20">
    <property type="entry name" value="MFS general substrate transporter like domains"/>
    <property type="match status" value="2"/>
</dbReference>
<dbReference type="PROSITE" id="PS50850">
    <property type="entry name" value="MFS"/>
    <property type="match status" value="1"/>
</dbReference>
<evidence type="ECO:0000256" key="3">
    <source>
        <dbReference type="ARBA" id="ARBA00022475"/>
    </source>
</evidence>
<reference evidence="10 11" key="1">
    <citation type="submission" date="2019-03" db="EMBL/GenBank/DDBJ databases">
        <title>Genomic Encyclopedia of Type Strains, Phase IV (KMG-IV): sequencing the most valuable type-strain genomes for metagenomic binning, comparative biology and taxonomic classification.</title>
        <authorList>
            <person name="Goeker M."/>
        </authorList>
    </citation>
    <scope>NUCLEOTIDE SEQUENCE [LARGE SCALE GENOMIC DNA]</scope>
    <source>
        <strain evidence="10 11">DSM 29487</strain>
    </source>
</reference>
<keyword evidence="7 8" id="KW-0472">Membrane</keyword>
<gene>
    <name evidence="10" type="ORF">EDD60_11449</name>
</gene>
<keyword evidence="3" id="KW-1003">Cell membrane</keyword>
<dbReference type="InterPro" id="IPR036259">
    <property type="entry name" value="MFS_trans_sf"/>
</dbReference>
<feature type="domain" description="Major facilitator superfamily (MFS) profile" evidence="9">
    <location>
        <begin position="205"/>
        <end position="394"/>
    </location>
</feature>
<sequence length="394" mass="43880">MKNLQMKYNVLHILFWLSYLSIYGYVAVFLQYRGLSNTDIGIVTGAGAIFSIFLSPFVSSLLTKINSLSIKKLTLILYIMMFSFFFCLTFLSLPVVFIMFFYIGLLSLVVSIVPFLSMICMDYLKAGQYINFGLSRGLGSVSYAAGAVLVGQLIDIINPTVIGYVHLLSSVLLLVLLFSMPDYKIEEDNPQENKSNIFTIIKNYKTFFIILVAFAFMFAASTSLSTYLINIVKNLGGNTSLYGIAIFCMAASEMPVMSMTHHLLKKYKAETLILVASGFYILRNFTICLAPSLPILLIGMMLQGFSYGLFTATITYYVNDYLKQEDQMMGQTMIGMMSTGLGSAVGNIFGGVLQDTFGLTSMLIFACTLTFIGFVIMFIALIKKIGIRSKRFMN</sequence>
<proteinExistence type="predicted"/>
<name>A0A4R3Z245_9FIRM</name>
<evidence type="ECO:0000256" key="7">
    <source>
        <dbReference type="ARBA" id="ARBA00023136"/>
    </source>
</evidence>
<keyword evidence="4" id="KW-0997">Cell inner membrane</keyword>
<feature type="transmembrane region" description="Helical" evidence="8">
    <location>
        <begin position="160"/>
        <end position="178"/>
    </location>
</feature>
<evidence type="ECO:0000313" key="11">
    <source>
        <dbReference type="Proteomes" id="UP000295515"/>
    </source>
</evidence>
<evidence type="ECO:0000256" key="8">
    <source>
        <dbReference type="SAM" id="Phobius"/>
    </source>
</evidence>
<dbReference type="GeneID" id="98915787"/>
<keyword evidence="2" id="KW-0813">Transport</keyword>
<dbReference type="InterPro" id="IPR020846">
    <property type="entry name" value="MFS_dom"/>
</dbReference>
<feature type="transmembrane region" description="Helical" evidence="8">
    <location>
        <begin position="334"/>
        <end position="353"/>
    </location>
</feature>
<dbReference type="PANTHER" id="PTHR23522:SF10">
    <property type="entry name" value="3-PHENYLPROPIONIC ACID TRANSPORTER-RELATED"/>
    <property type="match status" value="1"/>
</dbReference>
<dbReference type="Pfam" id="PF12832">
    <property type="entry name" value="MFS_1_like"/>
    <property type="match status" value="1"/>
</dbReference>
<dbReference type="RefSeq" id="WP_066444885.1">
    <property type="nucleotide sequence ID" value="NZ_JANKBF010000004.1"/>
</dbReference>
<feature type="transmembrane region" description="Helical" evidence="8">
    <location>
        <begin position="75"/>
        <end position="93"/>
    </location>
</feature>
<keyword evidence="5 8" id="KW-0812">Transmembrane</keyword>
<organism evidence="10 11">
    <name type="scientific">Longibaculum muris</name>
    <dbReference type="NCBI Taxonomy" id="1796628"/>
    <lineage>
        <taxon>Bacteria</taxon>
        <taxon>Bacillati</taxon>
        <taxon>Bacillota</taxon>
        <taxon>Erysipelotrichia</taxon>
        <taxon>Erysipelotrichales</taxon>
        <taxon>Coprobacillaceae</taxon>
        <taxon>Longibaculum</taxon>
    </lineage>
</organism>
<feature type="transmembrane region" description="Helical" evidence="8">
    <location>
        <begin position="133"/>
        <end position="154"/>
    </location>
</feature>
<dbReference type="InterPro" id="IPR024989">
    <property type="entry name" value="MFS_assoc_dom"/>
</dbReference>
<dbReference type="Proteomes" id="UP000295515">
    <property type="component" value="Unassembled WGS sequence"/>
</dbReference>
<feature type="transmembrane region" description="Helical" evidence="8">
    <location>
        <begin position="40"/>
        <end position="63"/>
    </location>
</feature>
<evidence type="ECO:0000313" key="10">
    <source>
        <dbReference type="EMBL" id="TCV97883.1"/>
    </source>
</evidence>
<feature type="transmembrane region" description="Helical" evidence="8">
    <location>
        <begin position="99"/>
        <end position="121"/>
    </location>
</feature>
<feature type="transmembrane region" description="Helical" evidence="8">
    <location>
        <begin position="304"/>
        <end position="322"/>
    </location>
</feature>
<comment type="caution">
    <text evidence="10">The sequence shown here is derived from an EMBL/GenBank/DDBJ whole genome shotgun (WGS) entry which is preliminary data.</text>
</comment>
<feature type="transmembrane region" description="Helical" evidence="8">
    <location>
        <begin position="359"/>
        <end position="382"/>
    </location>
</feature>
<dbReference type="AlphaFoldDB" id="A0A4R3Z245"/>
<feature type="transmembrane region" description="Helical" evidence="8">
    <location>
        <begin position="12"/>
        <end position="34"/>
    </location>
</feature>
<dbReference type="EMBL" id="SMCQ01000014">
    <property type="protein sequence ID" value="TCV97883.1"/>
    <property type="molecule type" value="Genomic_DNA"/>
</dbReference>
<feature type="transmembrane region" description="Helical" evidence="8">
    <location>
        <begin position="272"/>
        <end position="298"/>
    </location>
</feature>
<feature type="transmembrane region" description="Helical" evidence="8">
    <location>
        <begin position="207"/>
        <end position="229"/>
    </location>
</feature>
<keyword evidence="11" id="KW-1185">Reference proteome</keyword>
<evidence type="ECO:0000256" key="4">
    <source>
        <dbReference type="ARBA" id="ARBA00022519"/>
    </source>
</evidence>
<evidence type="ECO:0000256" key="1">
    <source>
        <dbReference type="ARBA" id="ARBA00004429"/>
    </source>
</evidence>
<dbReference type="PANTHER" id="PTHR23522">
    <property type="entry name" value="BLL5896 PROTEIN"/>
    <property type="match status" value="1"/>
</dbReference>
<evidence type="ECO:0000256" key="6">
    <source>
        <dbReference type="ARBA" id="ARBA00022989"/>
    </source>
</evidence>